<dbReference type="SUPFAM" id="SSF47095">
    <property type="entry name" value="HMG-box"/>
    <property type="match status" value="1"/>
</dbReference>
<dbReference type="InterPro" id="IPR009071">
    <property type="entry name" value="HMG_box_dom"/>
</dbReference>
<evidence type="ECO:0000259" key="2">
    <source>
        <dbReference type="PROSITE" id="PS50118"/>
    </source>
</evidence>
<comment type="caution">
    <text evidence="3">The sequence shown here is derived from an EMBL/GenBank/DDBJ whole genome shotgun (WGS) entry which is preliminary data.</text>
</comment>
<dbReference type="EMBL" id="BAAFRS010000337">
    <property type="protein sequence ID" value="GAB1227382.1"/>
    <property type="molecule type" value="Genomic_DNA"/>
</dbReference>
<reference evidence="3 4" key="1">
    <citation type="journal article" date="2019" name="PLoS Negl. Trop. Dis.">
        <title>Whole genome sequencing of Entamoeba nuttalli reveals mammalian host-related molecular signatures and a novel octapeptide-repeat surface protein.</title>
        <authorList>
            <person name="Tanaka M."/>
            <person name="Makiuchi T."/>
            <person name="Komiyama T."/>
            <person name="Shiina T."/>
            <person name="Osaki K."/>
            <person name="Tachibana H."/>
        </authorList>
    </citation>
    <scope>NUCLEOTIDE SEQUENCE [LARGE SCALE GENOMIC DNA]</scope>
    <source>
        <strain evidence="3 4">P19-061405</strain>
    </source>
</reference>
<dbReference type="InterPro" id="IPR036910">
    <property type="entry name" value="HMG_box_dom_sf"/>
</dbReference>
<evidence type="ECO:0000256" key="1">
    <source>
        <dbReference type="PROSITE-ProRule" id="PRU00267"/>
    </source>
</evidence>
<evidence type="ECO:0000313" key="3">
    <source>
        <dbReference type="EMBL" id="GAB1227382.1"/>
    </source>
</evidence>
<proteinExistence type="predicted"/>
<feature type="domain" description="HMG box" evidence="2">
    <location>
        <begin position="116"/>
        <end position="181"/>
    </location>
</feature>
<dbReference type="Gene3D" id="1.10.30.10">
    <property type="entry name" value="High mobility group box domain"/>
    <property type="match status" value="1"/>
</dbReference>
<gene>
    <name evidence="3" type="ORF">ENUP19_0337G0021</name>
</gene>
<evidence type="ECO:0000313" key="4">
    <source>
        <dbReference type="Proteomes" id="UP001628156"/>
    </source>
</evidence>
<organism evidence="3 4">
    <name type="scientific">Entamoeba nuttalli</name>
    <dbReference type="NCBI Taxonomy" id="412467"/>
    <lineage>
        <taxon>Eukaryota</taxon>
        <taxon>Amoebozoa</taxon>
        <taxon>Evosea</taxon>
        <taxon>Archamoebae</taxon>
        <taxon>Mastigamoebida</taxon>
        <taxon>Entamoebidae</taxon>
        <taxon>Entamoeba</taxon>
    </lineage>
</organism>
<dbReference type="Pfam" id="PF00505">
    <property type="entry name" value="HMG_box"/>
    <property type="match status" value="1"/>
</dbReference>
<dbReference type="SMART" id="SM00398">
    <property type="entry name" value="HMG"/>
    <property type="match status" value="1"/>
</dbReference>
<accession>A0ABQ0DX01</accession>
<keyword evidence="4" id="KW-1185">Reference proteome</keyword>
<protein>
    <recommendedName>
        <fullName evidence="2">HMG box domain-containing protein</fullName>
    </recommendedName>
</protein>
<name>A0ABQ0DX01_9EUKA</name>
<feature type="DNA-binding region" description="HMG box" evidence="1">
    <location>
        <begin position="116"/>
        <end position="181"/>
    </location>
</feature>
<dbReference type="PROSITE" id="PS50118">
    <property type="entry name" value="HMG_BOX_2"/>
    <property type="match status" value="1"/>
</dbReference>
<keyword evidence="1" id="KW-0238">DNA-binding</keyword>
<keyword evidence="1" id="KW-0539">Nucleus</keyword>
<sequence>MSFNSEIEPYQFGIEQEIYYRNKEDKKLKKKKEINEDVEEMAQALFIYWKSKELMRSKDIQYEEANEKAELLWKDKLDDGTLELFRKAAAVQIVMLGGEFIAQKKKKIQKCSFERNRAECNPFLLFCKDHKENVREKGSRGKGMTTLSNMWKELPDSEKEKYLEIAKQNKSKERRCLNKDIQEQDNLAVPSIQSIPSVHEYQQLTSLDTMNPATQINSMSPLTSLNPINGTMNIPFVPPSMNSPFVHDM</sequence>
<dbReference type="Proteomes" id="UP001628156">
    <property type="component" value="Unassembled WGS sequence"/>
</dbReference>